<dbReference type="eggNOG" id="KOG3938">
    <property type="taxonomic scope" value="Eukaryota"/>
</dbReference>
<gene>
    <name evidence="4" type="ORF">BXYJ_LOCUS11672</name>
</gene>
<dbReference type="SUPFAM" id="SSF50156">
    <property type="entry name" value="PDZ domain-like"/>
    <property type="match status" value="1"/>
</dbReference>
<dbReference type="EMBL" id="CAJFCV020000005">
    <property type="protein sequence ID" value="CAG9122830.1"/>
    <property type="molecule type" value="Genomic_DNA"/>
</dbReference>
<dbReference type="Pfam" id="PF25083">
    <property type="entry name" value="GIPC1_GH1"/>
    <property type="match status" value="1"/>
</dbReference>
<dbReference type="PROSITE" id="PS50106">
    <property type="entry name" value="PDZ"/>
    <property type="match status" value="1"/>
</dbReference>
<dbReference type="InterPro" id="IPR055349">
    <property type="entry name" value="GH2_GIPC"/>
</dbReference>
<proteinExistence type="inferred from homology"/>
<dbReference type="Pfam" id="PF00595">
    <property type="entry name" value="PDZ"/>
    <property type="match status" value="1"/>
</dbReference>
<feature type="compositionally biased region" description="Basic residues" evidence="2">
    <location>
        <begin position="13"/>
        <end position="34"/>
    </location>
</feature>
<dbReference type="PANTHER" id="PTHR12259:SF1">
    <property type="entry name" value="GH21964P"/>
    <property type="match status" value="1"/>
</dbReference>
<dbReference type="Proteomes" id="UP000095284">
    <property type="component" value="Unplaced"/>
</dbReference>
<dbReference type="PANTHER" id="PTHR12259">
    <property type="entry name" value="RGS-GAIP INTERACTING PROTEIN GIPC"/>
    <property type="match status" value="1"/>
</dbReference>
<dbReference type="SMART" id="SM00228">
    <property type="entry name" value="PDZ"/>
    <property type="match status" value="1"/>
</dbReference>
<reference evidence="7" key="1">
    <citation type="submission" date="2016-11" db="UniProtKB">
        <authorList>
            <consortium name="WormBaseParasite"/>
        </authorList>
    </citation>
    <scope>IDENTIFICATION</scope>
</reference>
<organism evidence="5 7">
    <name type="scientific">Bursaphelenchus xylophilus</name>
    <name type="common">Pinewood nematode worm</name>
    <name type="synonym">Aphelenchoides xylophilus</name>
    <dbReference type="NCBI Taxonomy" id="6326"/>
    <lineage>
        <taxon>Eukaryota</taxon>
        <taxon>Metazoa</taxon>
        <taxon>Ecdysozoa</taxon>
        <taxon>Nematoda</taxon>
        <taxon>Chromadorea</taxon>
        <taxon>Rhabditida</taxon>
        <taxon>Tylenchina</taxon>
        <taxon>Tylenchomorpha</taxon>
        <taxon>Aphelenchoidea</taxon>
        <taxon>Aphelenchoididae</taxon>
        <taxon>Bursaphelenchus</taxon>
    </lineage>
</organism>
<evidence type="ECO:0000313" key="4">
    <source>
        <dbReference type="EMBL" id="CAD5231576.1"/>
    </source>
</evidence>
<feature type="region of interest" description="Disordered" evidence="2">
    <location>
        <begin position="1"/>
        <end position="55"/>
    </location>
</feature>
<dbReference type="WBParaSite" id="BXY_0376600.1">
    <property type="protein sequence ID" value="BXY_0376600.1"/>
    <property type="gene ID" value="BXY_0376600"/>
</dbReference>
<reference evidence="4" key="2">
    <citation type="submission" date="2020-09" db="EMBL/GenBank/DDBJ databases">
        <authorList>
            <person name="Kikuchi T."/>
        </authorList>
    </citation>
    <scope>NUCLEOTIDE SEQUENCE</scope>
    <source>
        <strain evidence="4">Ka4C1</strain>
    </source>
</reference>
<comment type="similarity">
    <text evidence="1">Belongs to the GIPC family.</text>
</comment>
<feature type="compositionally biased region" description="Low complexity" evidence="2">
    <location>
        <begin position="39"/>
        <end position="55"/>
    </location>
</feature>
<evidence type="ECO:0000256" key="1">
    <source>
        <dbReference type="ARBA" id="ARBA00009011"/>
    </source>
</evidence>
<evidence type="ECO:0000313" key="6">
    <source>
        <dbReference type="Proteomes" id="UP000659654"/>
    </source>
</evidence>
<evidence type="ECO:0000256" key="2">
    <source>
        <dbReference type="SAM" id="MobiDB-lite"/>
    </source>
</evidence>
<name>A0A1I7RSR2_BURXY</name>
<dbReference type="Proteomes" id="UP000659654">
    <property type="component" value="Unassembled WGS sequence"/>
</dbReference>
<dbReference type="Proteomes" id="UP000582659">
    <property type="component" value="Unassembled WGS sequence"/>
</dbReference>
<dbReference type="Pfam" id="PF25082">
    <property type="entry name" value="GIPC1_GH2"/>
    <property type="match status" value="1"/>
</dbReference>
<dbReference type="Gene3D" id="2.30.42.10">
    <property type="match status" value="1"/>
</dbReference>
<feature type="region of interest" description="Disordered" evidence="2">
    <location>
        <begin position="393"/>
        <end position="412"/>
    </location>
</feature>
<evidence type="ECO:0000313" key="5">
    <source>
        <dbReference type="Proteomes" id="UP000095284"/>
    </source>
</evidence>
<dbReference type="InterPro" id="IPR056814">
    <property type="entry name" value="GIPC1-3_GH1"/>
</dbReference>
<dbReference type="InterPro" id="IPR036034">
    <property type="entry name" value="PDZ_sf"/>
</dbReference>
<evidence type="ECO:0000259" key="3">
    <source>
        <dbReference type="PROSITE" id="PS50106"/>
    </source>
</evidence>
<keyword evidence="6" id="KW-1185">Reference proteome</keyword>
<feature type="compositionally biased region" description="Low complexity" evidence="2">
    <location>
        <begin position="1"/>
        <end position="12"/>
    </location>
</feature>
<evidence type="ECO:0000313" key="7">
    <source>
        <dbReference type="WBParaSite" id="BXY_0376600.1"/>
    </source>
</evidence>
<dbReference type="SMR" id="A0A1I7RSR2"/>
<feature type="region of interest" description="Disordered" evidence="2">
    <location>
        <begin position="76"/>
        <end position="106"/>
    </location>
</feature>
<accession>A0A1I7RSR2</accession>
<dbReference type="EMBL" id="CAJFDI010000005">
    <property type="protein sequence ID" value="CAD5231576.1"/>
    <property type="molecule type" value="Genomic_DNA"/>
</dbReference>
<dbReference type="InterPro" id="IPR017379">
    <property type="entry name" value="GIPC1/2/3"/>
</dbReference>
<feature type="compositionally biased region" description="Low complexity" evidence="2">
    <location>
        <begin position="77"/>
        <end position="93"/>
    </location>
</feature>
<protein>
    <submittedName>
        <fullName evidence="4">(pine wood nematode) hypothetical protein</fullName>
    </submittedName>
    <submittedName>
        <fullName evidence="7">PDZ domain-containing protein</fullName>
    </submittedName>
</protein>
<sequence>MTNTNRRSVNKSNNRRSNNRRSRRSRRRSGWFRRRVIESSSTSDRSAESAASNSNSISSLSQRIPFLRSLSSLTGVSTPPATPASSNASSQTAIPAPDFGPQPPNPFKLLAPDPNKLVFECQLAHGSKTVKITNVSGLSDMYKAIADQFPDISAEDILFCTVNTHKVDMDRLLSSNLAMDDFIFAHVKGQKKEVTFVKKAGVLGLTVTDNSNGLTFIKRILPDSVCATVQPAIDIGDHIEKINGESVIGKRHFQVARILRALPIGTQLTLRLVSPFKNGFSFLAARSEVRPRASQDVGDGCQTLRFFANGQSTVQEAPNKVLLAKINKVFEEYLGVNDDELALSIWELGRGCGDLMEMEDKLRASEDLSAFSFPDELIFDMWGIVDDHKNNRIQKEKEMDDGKSAHPDLKIE</sequence>
<feature type="domain" description="PDZ" evidence="3">
    <location>
        <begin position="193"/>
        <end position="274"/>
    </location>
</feature>
<dbReference type="AlphaFoldDB" id="A0A1I7RSR2"/>
<dbReference type="OrthoDB" id="6509831at2759"/>
<dbReference type="InterPro" id="IPR001478">
    <property type="entry name" value="PDZ"/>
</dbReference>